<evidence type="ECO:0008006" key="3">
    <source>
        <dbReference type="Google" id="ProtNLM"/>
    </source>
</evidence>
<dbReference type="eggNOG" id="ENOG50342BQ">
    <property type="taxonomic scope" value="Bacteria"/>
</dbReference>
<accession>H3ZC61</accession>
<keyword evidence="2" id="KW-1185">Reference proteome</keyword>
<name>H3ZC61_9ALTE</name>
<dbReference type="EMBL" id="AHTH01000009">
    <property type="protein sequence ID" value="EHR41906.1"/>
    <property type="molecule type" value="Genomic_DNA"/>
</dbReference>
<evidence type="ECO:0000313" key="1">
    <source>
        <dbReference type="EMBL" id="EHR41906.1"/>
    </source>
</evidence>
<sequence>MLSKKPFALKLEQRVLWVSAQGLWTTANAEQYVQEFRNLVKPIVAAPWALVLDIRQWQICPADVLKLCVENTEWCYRHRLAHVETIYADNTMVLWQFAKATAASKPEQLVSQAAADEQSARQALQRAGFLQ</sequence>
<organism evidence="1 2">
    <name type="scientific">Alishewanella jeotgali KCTC 22429</name>
    <dbReference type="NCBI Taxonomy" id="1129374"/>
    <lineage>
        <taxon>Bacteria</taxon>
        <taxon>Pseudomonadati</taxon>
        <taxon>Pseudomonadota</taxon>
        <taxon>Gammaproteobacteria</taxon>
        <taxon>Alteromonadales</taxon>
        <taxon>Alteromonadaceae</taxon>
        <taxon>Alishewanella</taxon>
    </lineage>
</organism>
<reference evidence="1 2" key="1">
    <citation type="journal article" date="2012" name="J. Bacteriol.">
        <title>Genome Sequence of Extracellular-Protease-Producing Alishewanella jeotgali Isolated from Traditional Korean Fermented Seafood.</title>
        <authorList>
            <person name="Jung J."/>
            <person name="Chun J."/>
            <person name="Park W."/>
        </authorList>
    </citation>
    <scope>NUCLEOTIDE SEQUENCE [LARGE SCALE GENOMIC DNA]</scope>
    <source>
        <strain evidence="1 2">KCTC 22429</strain>
    </source>
</reference>
<gene>
    <name evidence="1" type="ORF">AJE_04655</name>
</gene>
<dbReference type="AlphaFoldDB" id="H3ZC61"/>
<dbReference type="RefSeq" id="WP_008608770.1">
    <property type="nucleotide sequence ID" value="NZ_AHTH01000009.1"/>
</dbReference>
<protein>
    <recommendedName>
        <fullName evidence="3">STAS/SEC14 domain-containing protein</fullName>
    </recommendedName>
</protein>
<evidence type="ECO:0000313" key="2">
    <source>
        <dbReference type="Proteomes" id="UP000012046"/>
    </source>
</evidence>
<dbReference type="STRING" id="1129374.AJE_04655"/>
<dbReference type="PATRIC" id="fig|1129374.4.peg.934"/>
<dbReference type="Proteomes" id="UP000012046">
    <property type="component" value="Unassembled WGS sequence"/>
</dbReference>
<proteinExistence type="predicted"/>
<comment type="caution">
    <text evidence="1">The sequence shown here is derived from an EMBL/GenBank/DDBJ whole genome shotgun (WGS) entry which is preliminary data.</text>
</comment>